<dbReference type="InterPro" id="IPR036909">
    <property type="entry name" value="Cyt_c-like_dom_sf"/>
</dbReference>
<dbReference type="PANTHER" id="PTHR35008">
    <property type="entry name" value="BLL4482 PROTEIN-RELATED"/>
    <property type="match status" value="1"/>
</dbReference>
<evidence type="ECO:0000256" key="1">
    <source>
        <dbReference type="ARBA" id="ARBA00022617"/>
    </source>
</evidence>
<dbReference type="GO" id="GO:0009055">
    <property type="term" value="F:electron transfer activity"/>
    <property type="evidence" value="ECO:0007669"/>
    <property type="project" value="InterPro"/>
</dbReference>
<evidence type="ECO:0000256" key="3">
    <source>
        <dbReference type="ARBA" id="ARBA00023004"/>
    </source>
</evidence>
<dbReference type="SUPFAM" id="SSF46626">
    <property type="entry name" value="Cytochrome c"/>
    <property type="match status" value="1"/>
</dbReference>
<evidence type="ECO:0000259" key="6">
    <source>
        <dbReference type="PROSITE" id="PS51007"/>
    </source>
</evidence>
<sequence length="157" mass="16897">MIASRPRTAALLNVIVAGVFLSGCGRETPGRKLYGPNCGICHHGGDGLPGEIPPLAGRLDVIASTPEGKRYLANVLLNGLAGPIKAKGEDYDFGMPSFRRLTDEQISLILNWLISRGKTSPLPVITPEDIATARRDKGDPESSHKERVELDKLHPIP</sequence>
<feature type="region of interest" description="Disordered" evidence="5">
    <location>
        <begin position="130"/>
        <end position="157"/>
    </location>
</feature>
<evidence type="ECO:0000313" key="7">
    <source>
        <dbReference type="EMBL" id="CAI9120936.1"/>
    </source>
</evidence>
<reference evidence="7" key="1">
    <citation type="submission" date="2023-03" db="EMBL/GenBank/DDBJ databases">
        <authorList>
            <person name="Cleenwerck I."/>
        </authorList>
    </citation>
    <scope>NUCLEOTIDE SEQUENCE</scope>
    <source>
        <strain evidence="7">LMG 32879</strain>
    </source>
</reference>
<dbReference type="Gene3D" id="1.10.760.10">
    <property type="entry name" value="Cytochrome c-like domain"/>
    <property type="match status" value="1"/>
</dbReference>
<evidence type="ECO:0000256" key="5">
    <source>
        <dbReference type="SAM" id="MobiDB-lite"/>
    </source>
</evidence>
<comment type="caution">
    <text evidence="7">The sequence shown here is derived from an EMBL/GenBank/DDBJ whole genome shotgun (WGS) entry which is preliminary data.</text>
</comment>
<feature type="compositionally biased region" description="Basic and acidic residues" evidence="5">
    <location>
        <begin position="131"/>
        <end position="157"/>
    </location>
</feature>
<keyword evidence="2 4" id="KW-0479">Metal-binding</keyword>
<evidence type="ECO:0000256" key="4">
    <source>
        <dbReference type="PROSITE-ProRule" id="PRU00433"/>
    </source>
</evidence>
<dbReference type="GO" id="GO:0046872">
    <property type="term" value="F:metal ion binding"/>
    <property type="evidence" value="ECO:0007669"/>
    <property type="project" value="UniProtKB-KW"/>
</dbReference>
<dbReference type="EMBL" id="CATKSH010000009">
    <property type="protein sequence ID" value="CAI9120936.1"/>
    <property type="molecule type" value="Genomic_DNA"/>
</dbReference>
<keyword evidence="1 4" id="KW-0349">Heme</keyword>
<protein>
    <submittedName>
        <fullName evidence="7">Cytochrome c</fullName>
    </submittedName>
</protein>
<evidence type="ECO:0000256" key="2">
    <source>
        <dbReference type="ARBA" id="ARBA00022723"/>
    </source>
</evidence>
<name>A0AA35URQ0_9PROT</name>
<dbReference type="InterPro" id="IPR051459">
    <property type="entry name" value="Cytochrome_c-type_DH"/>
</dbReference>
<organism evidence="7 8">
    <name type="scientific">Brytella acorum</name>
    <dbReference type="NCBI Taxonomy" id="2959299"/>
    <lineage>
        <taxon>Bacteria</taxon>
        <taxon>Pseudomonadati</taxon>
        <taxon>Pseudomonadota</taxon>
        <taxon>Alphaproteobacteria</taxon>
        <taxon>Acetobacterales</taxon>
        <taxon>Acetobacteraceae</taxon>
        <taxon>Brytella</taxon>
    </lineage>
</organism>
<proteinExistence type="predicted"/>
<dbReference type="InterPro" id="IPR009056">
    <property type="entry name" value="Cyt_c-like_dom"/>
</dbReference>
<dbReference type="PROSITE" id="PS51257">
    <property type="entry name" value="PROKAR_LIPOPROTEIN"/>
    <property type="match status" value="1"/>
</dbReference>
<dbReference type="Pfam" id="PF13442">
    <property type="entry name" value="Cytochrome_CBB3"/>
    <property type="match status" value="1"/>
</dbReference>
<evidence type="ECO:0000313" key="8">
    <source>
        <dbReference type="Proteomes" id="UP001176960"/>
    </source>
</evidence>
<accession>A0AA35URQ0</accession>
<dbReference type="Proteomes" id="UP001176960">
    <property type="component" value="Unassembled WGS sequence"/>
</dbReference>
<dbReference type="AlphaFoldDB" id="A0AA35URQ0"/>
<gene>
    <name evidence="7" type="ORF">LMG32879_001777</name>
</gene>
<dbReference type="RefSeq" id="WP_289841768.1">
    <property type="nucleotide sequence ID" value="NZ_CATKSH010000009.1"/>
</dbReference>
<feature type="domain" description="Cytochrome c" evidence="6">
    <location>
        <begin position="25"/>
        <end position="117"/>
    </location>
</feature>
<dbReference type="PROSITE" id="PS51007">
    <property type="entry name" value="CYTC"/>
    <property type="match status" value="1"/>
</dbReference>
<keyword evidence="8" id="KW-1185">Reference proteome</keyword>
<dbReference type="GO" id="GO:0020037">
    <property type="term" value="F:heme binding"/>
    <property type="evidence" value="ECO:0007669"/>
    <property type="project" value="InterPro"/>
</dbReference>
<dbReference type="PANTHER" id="PTHR35008:SF4">
    <property type="entry name" value="BLL4482 PROTEIN"/>
    <property type="match status" value="1"/>
</dbReference>
<keyword evidence="3 4" id="KW-0408">Iron</keyword>